<accession>A0AAD8KC88</accession>
<organism evidence="1 2">
    <name type="scientific">Tagetes erecta</name>
    <name type="common">African marigold</name>
    <dbReference type="NCBI Taxonomy" id="13708"/>
    <lineage>
        <taxon>Eukaryota</taxon>
        <taxon>Viridiplantae</taxon>
        <taxon>Streptophyta</taxon>
        <taxon>Embryophyta</taxon>
        <taxon>Tracheophyta</taxon>
        <taxon>Spermatophyta</taxon>
        <taxon>Magnoliopsida</taxon>
        <taxon>eudicotyledons</taxon>
        <taxon>Gunneridae</taxon>
        <taxon>Pentapetalae</taxon>
        <taxon>asterids</taxon>
        <taxon>campanulids</taxon>
        <taxon>Asterales</taxon>
        <taxon>Asteraceae</taxon>
        <taxon>Asteroideae</taxon>
        <taxon>Heliantheae alliance</taxon>
        <taxon>Tageteae</taxon>
        <taxon>Tagetes</taxon>
    </lineage>
</organism>
<keyword evidence="2" id="KW-1185">Reference proteome</keyword>
<sequence length="79" mass="9210">MRRLEVNSRVADAILDRQLQEDIAFLSEELPPNDPEIIRLKEKRRRFLATPPKLKKPQKAHVPRGVKCLAHGHFGYSWP</sequence>
<gene>
    <name evidence="1" type="ORF">QVD17_26117</name>
</gene>
<dbReference type="EMBL" id="JAUHHV010000007">
    <property type="protein sequence ID" value="KAK1416995.1"/>
    <property type="molecule type" value="Genomic_DNA"/>
</dbReference>
<dbReference type="Proteomes" id="UP001229421">
    <property type="component" value="Unassembled WGS sequence"/>
</dbReference>
<dbReference type="AlphaFoldDB" id="A0AAD8KC88"/>
<comment type="caution">
    <text evidence="1">The sequence shown here is derived from an EMBL/GenBank/DDBJ whole genome shotgun (WGS) entry which is preliminary data.</text>
</comment>
<name>A0AAD8KC88_TARER</name>
<reference evidence="1" key="1">
    <citation type="journal article" date="2023" name="bioRxiv">
        <title>Improved chromosome-level genome assembly for marigold (Tagetes erecta).</title>
        <authorList>
            <person name="Jiang F."/>
            <person name="Yuan L."/>
            <person name="Wang S."/>
            <person name="Wang H."/>
            <person name="Xu D."/>
            <person name="Wang A."/>
            <person name="Fan W."/>
        </authorList>
    </citation>
    <scope>NUCLEOTIDE SEQUENCE</scope>
    <source>
        <strain evidence="1">WSJ</strain>
        <tissue evidence="1">Leaf</tissue>
    </source>
</reference>
<proteinExistence type="predicted"/>
<evidence type="ECO:0000313" key="1">
    <source>
        <dbReference type="EMBL" id="KAK1416995.1"/>
    </source>
</evidence>
<protein>
    <submittedName>
        <fullName evidence="1">Uncharacterized protein</fullName>
    </submittedName>
</protein>
<evidence type="ECO:0000313" key="2">
    <source>
        <dbReference type="Proteomes" id="UP001229421"/>
    </source>
</evidence>